<evidence type="ECO:0000256" key="3">
    <source>
        <dbReference type="ARBA" id="ARBA00023163"/>
    </source>
</evidence>
<evidence type="ECO:0000256" key="2">
    <source>
        <dbReference type="ARBA" id="ARBA00023125"/>
    </source>
</evidence>
<dbReference type="Pfam" id="PF01638">
    <property type="entry name" value="HxlR"/>
    <property type="match status" value="1"/>
</dbReference>
<dbReference type="InterPro" id="IPR036390">
    <property type="entry name" value="WH_DNA-bd_sf"/>
</dbReference>
<organism evidence="5 6">
    <name type="scientific">Methanosarcina mazei WWM610</name>
    <dbReference type="NCBI Taxonomy" id="1434117"/>
    <lineage>
        <taxon>Archaea</taxon>
        <taxon>Methanobacteriati</taxon>
        <taxon>Methanobacteriota</taxon>
        <taxon>Stenosarchaea group</taxon>
        <taxon>Methanomicrobia</taxon>
        <taxon>Methanosarcinales</taxon>
        <taxon>Methanosarcinaceae</taxon>
        <taxon>Methanosarcina</taxon>
    </lineage>
</organism>
<dbReference type="PANTHER" id="PTHR33204:SF18">
    <property type="entry name" value="TRANSCRIPTIONAL REGULATORY PROTEIN"/>
    <property type="match status" value="1"/>
</dbReference>
<proteinExistence type="predicted"/>
<gene>
    <name evidence="5" type="ORF">MSMAW_0933</name>
</gene>
<dbReference type="InterPro" id="IPR036388">
    <property type="entry name" value="WH-like_DNA-bd_sf"/>
</dbReference>
<dbReference type="Proteomes" id="UP000033058">
    <property type="component" value="Chromosome"/>
</dbReference>
<evidence type="ECO:0000259" key="4">
    <source>
        <dbReference type="PROSITE" id="PS51118"/>
    </source>
</evidence>
<keyword evidence="2" id="KW-0238">DNA-binding</keyword>
<dbReference type="EMBL" id="CP009509">
    <property type="protein sequence ID" value="AKB39924.1"/>
    <property type="molecule type" value="Genomic_DNA"/>
</dbReference>
<dbReference type="RefSeq" id="WP_011032313.1">
    <property type="nucleotide sequence ID" value="NZ_CP009509.1"/>
</dbReference>
<dbReference type="PROSITE" id="PS51118">
    <property type="entry name" value="HTH_HXLR"/>
    <property type="match status" value="1"/>
</dbReference>
<name>A0A0E3PW67_METMZ</name>
<dbReference type="AlphaFoldDB" id="A0A0E3PW67"/>
<dbReference type="HOGENOM" id="CLU_111585_5_3_2"/>
<dbReference type="InterPro" id="IPR002577">
    <property type="entry name" value="HTH_HxlR"/>
</dbReference>
<dbReference type="PANTHER" id="PTHR33204">
    <property type="entry name" value="TRANSCRIPTIONAL REGULATOR, MARR FAMILY"/>
    <property type="match status" value="1"/>
</dbReference>
<dbReference type="Gene3D" id="1.10.10.10">
    <property type="entry name" value="Winged helix-like DNA-binding domain superfamily/Winged helix DNA-binding domain"/>
    <property type="match status" value="1"/>
</dbReference>
<keyword evidence="3" id="KW-0804">Transcription</keyword>
<protein>
    <submittedName>
        <fullName evidence="5">Transcriptional regulator, HxlR family</fullName>
    </submittedName>
</protein>
<dbReference type="PATRIC" id="fig|1434117.4.peg.1163"/>
<feature type="domain" description="HTH hxlR-type" evidence="4">
    <location>
        <begin position="4"/>
        <end position="106"/>
    </location>
</feature>
<dbReference type="GO" id="GO:0003677">
    <property type="term" value="F:DNA binding"/>
    <property type="evidence" value="ECO:0007669"/>
    <property type="project" value="UniProtKB-KW"/>
</dbReference>
<dbReference type="SUPFAM" id="SSF46785">
    <property type="entry name" value="Winged helix' DNA-binding domain"/>
    <property type="match status" value="1"/>
</dbReference>
<reference evidence="5 6" key="1">
    <citation type="submission" date="2014-07" db="EMBL/GenBank/DDBJ databases">
        <title>Methanogenic archaea and the global carbon cycle.</title>
        <authorList>
            <person name="Henriksen J.R."/>
            <person name="Luke J."/>
            <person name="Reinhart S."/>
            <person name="Benedict M.N."/>
            <person name="Youngblut N.D."/>
            <person name="Metcalf M.E."/>
            <person name="Whitaker R.J."/>
            <person name="Metcalf W.W."/>
        </authorList>
    </citation>
    <scope>NUCLEOTIDE SEQUENCE [LARGE SCALE GENOMIC DNA]</scope>
    <source>
        <strain evidence="5 6">WWM610</strain>
    </source>
</reference>
<dbReference type="GeneID" id="24850582"/>
<keyword evidence="1" id="KW-0805">Transcription regulation</keyword>
<evidence type="ECO:0000313" key="6">
    <source>
        <dbReference type="Proteomes" id="UP000033058"/>
    </source>
</evidence>
<evidence type="ECO:0000256" key="1">
    <source>
        <dbReference type="ARBA" id="ARBA00023015"/>
    </source>
</evidence>
<evidence type="ECO:0000313" key="5">
    <source>
        <dbReference type="EMBL" id="AKB39924.1"/>
    </source>
</evidence>
<sequence>MKNCVLYKTVNIVGKRWTIHILLELYKGEKKEKGFNELKRRLGGVTPRILSARLIELEREGLIVKQTDDSSLPAVSRYYLTESGEEFIKVIQEIKKWGSKWKFSNNECDRSVCKYCDL</sequence>
<accession>A0A0E3PW67</accession>